<dbReference type="RefSeq" id="WP_404614369.1">
    <property type="nucleotide sequence ID" value="NZ_JBIYDN010000046.1"/>
</dbReference>
<protein>
    <submittedName>
        <fullName evidence="2">Chromosome partitioning protein</fullName>
    </submittedName>
</protein>
<keyword evidence="3" id="KW-1185">Reference proteome</keyword>
<dbReference type="SUPFAM" id="SSF52540">
    <property type="entry name" value="P-loop containing nucleoside triphosphate hydrolases"/>
    <property type="match status" value="1"/>
</dbReference>
<evidence type="ECO:0000313" key="2">
    <source>
        <dbReference type="EMBL" id="MFK4448231.1"/>
    </source>
</evidence>
<dbReference type="Pfam" id="PF01656">
    <property type="entry name" value="CbiA"/>
    <property type="match status" value="1"/>
</dbReference>
<evidence type="ECO:0000259" key="1">
    <source>
        <dbReference type="Pfam" id="PF01656"/>
    </source>
</evidence>
<reference evidence="2 3" key="1">
    <citation type="submission" date="2024-10" db="EMBL/GenBank/DDBJ databases">
        <authorList>
            <person name="Deangelis K."/>
            <person name="Huntemann M."/>
            <person name="Clum A."/>
            <person name="Wang J."/>
            <person name="Palaniappan K."/>
            <person name="Ritter S."/>
            <person name="Chen I.-M."/>
            <person name="Stamatis D."/>
            <person name="Reddy T."/>
            <person name="O'Malley R."/>
            <person name="Daum C."/>
            <person name="Ng V."/>
            <person name="Ivanova N."/>
            <person name="Kyrpides N."/>
            <person name="Woyke T."/>
        </authorList>
    </citation>
    <scope>NUCLEOTIDE SEQUENCE [LARGE SCALE GENOMIC DNA]</scope>
    <source>
        <strain evidence="2 3">GAS97</strain>
    </source>
</reference>
<accession>A0ABW8MZP0</accession>
<evidence type="ECO:0000313" key="3">
    <source>
        <dbReference type="Proteomes" id="UP001620514"/>
    </source>
</evidence>
<dbReference type="InterPro" id="IPR050678">
    <property type="entry name" value="DNA_Partitioning_ATPase"/>
</dbReference>
<proteinExistence type="predicted"/>
<dbReference type="PANTHER" id="PTHR13696:SF99">
    <property type="entry name" value="COBYRINIC ACID AC-DIAMIDE SYNTHASE"/>
    <property type="match status" value="1"/>
</dbReference>
<reference evidence="2 3" key="2">
    <citation type="submission" date="2024-11" db="EMBL/GenBank/DDBJ databases">
        <title>Using genomics to understand microbial adaptation to soil warming.</title>
        <authorList>
            <person name="Deangelis K.M. PhD."/>
        </authorList>
    </citation>
    <scope>NUCLEOTIDE SEQUENCE [LARGE SCALE GENOMIC DNA]</scope>
    <source>
        <strain evidence="2 3">GAS97</strain>
    </source>
</reference>
<feature type="domain" description="CobQ/CobB/MinD/ParA nucleotide binding" evidence="1">
    <location>
        <begin position="5"/>
        <end position="211"/>
    </location>
</feature>
<dbReference type="InterPro" id="IPR027417">
    <property type="entry name" value="P-loop_NTPase"/>
</dbReference>
<sequence length="292" mass="31255">MKTLLIAAEKGGTGRSALLCQLAHYLRRVRGARVLVLDLAEPACSAASLTRTAQAVMPSGERVPVKPHAQTGRARAPRIQVLPARTVHGLRSAAGESSARYYANMRHLLRVVAPFVDVCLIDCPPLPDPRAVCAEANADAMLSPIVLSREAFDSTHDLMNGPHGVRNVRARLNPALRFFGLLPNMVEDTPLQRAQARALQAQMGAWLIPDPRDPDGYLRMPRLDAIAQAQAAGVSVLDIAWSDAAARPAWRAVRHCFDEIALRLDCVAACGPGTGPEGESAANPGPTEMAHA</sequence>
<dbReference type="Gene3D" id="3.40.50.300">
    <property type="entry name" value="P-loop containing nucleotide triphosphate hydrolases"/>
    <property type="match status" value="1"/>
</dbReference>
<dbReference type="InterPro" id="IPR002586">
    <property type="entry name" value="CobQ/CobB/MinD/ParA_Nub-bd_dom"/>
</dbReference>
<dbReference type="PANTHER" id="PTHR13696">
    <property type="entry name" value="P-LOOP CONTAINING NUCLEOSIDE TRIPHOSPHATE HYDROLASE"/>
    <property type="match status" value="1"/>
</dbReference>
<organism evidence="2 3">
    <name type="scientific">Caballeronia udeis</name>
    <dbReference type="NCBI Taxonomy" id="1232866"/>
    <lineage>
        <taxon>Bacteria</taxon>
        <taxon>Pseudomonadati</taxon>
        <taxon>Pseudomonadota</taxon>
        <taxon>Betaproteobacteria</taxon>
        <taxon>Burkholderiales</taxon>
        <taxon>Burkholderiaceae</taxon>
        <taxon>Caballeronia</taxon>
    </lineage>
</organism>
<name>A0ABW8MZP0_9BURK</name>
<comment type="caution">
    <text evidence="2">The sequence shown here is derived from an EMBL/GenBank/DDBJ whole genome shotgun (WGS) entry which is preliminary data.</text>
</comment>
<dbReference type="EMBL" id="JBIYDN010000046">
    <property type="protein sequence ID" value="MFK4448231.1"/>
    <property type="molecule type" value="Genomic_DNA"/>
</dbReference>
<dbReference type="Proteomes" id="UP001620514">
    <property type="component" value="Unassembled WGS sequence"/>
</dbReference>
<gene>
    <name evidence="2" type="ORF">ABH943_008275</name>
</gene>
<dbReference type="CDD" id="cd02042">
    <property type="entry name" value="ParAB_family"/>
    <property type="match status" value="1"/>
</dbReference>